<dbReference type="PANTHER" id="PTHR43004">
    <property type="entry name" value="TRK SYSTEM POTASSIUM UPTAKE PROTEIN"/>
    <property type="match status" value="1"/>
</dbReference>
<gene>
    <name evidence="5" type="ORF">VO63_07150</name>
</gene>
<dbReference type="InterPro" id="IPR036188">
    <property type="entry name" value="FAD/NAD-bd_sf"/>
</dbReference>
<evidence type="ECO:0000256" key="2">
    <source>
        <dbReference type="ARBA" id="ARBA00022827"/>
    </source>
</evidence>
<dbReference type="SUPFAM" id="SSF51905">
    <property type="entry name" value="FAD/NAD(P)-binding domain"/>
    <property type="match status" value="1"/>
</dbReference>
<evidence type="ECO:0000259" key="4">
    <source>
        <dbReference type="Pfam" id="PF01494"/>
    </source>
</evidence>
<comment type="caution">
    <text evidence="5">The sequence shown here is derived from an EMBL/GenBank/DDBJ whole genome shotgun (WGS) entry which is preliminary data.</text>
</comment>
<dbReference type="Gene3D" id="3.40.30.120">
    <property type="match status" value="1"/>
</dbReference>
<dbReference type="PRINTS" id="PR00420">
    <property type="entry name" value="RNGMNOXGNASE"/>
</dbReference>
<dbReference type="InterPro" id="IPR050641">
    <property type="entry name" value="RIFMO-like"/>
</dbReference>
<dbReference type="Proteomes" id="UP000265325">
    <property type="component" value="Unassembled WGS sequence"/>
</dbReference>
<organism evidence="5 6">
    <name type="scientific">Streptomyces showdoensis</name>
    <dbReference type="NCBI Taxonomy" id="68268"/>
    <lineage>
        <taxon>Bacteria</taxon>
        <taxon>Bacillati</taxon>
        <taxon>Actinomycetota</taxon>
        <taxon>Actinomycetes</taxon>
        <taxon>Kitasatosporales</taxon>
        <taxon>Streptomycetaceae</taxon>
        <taxon>Streptomyces</taxon>
    </lineage>
</organism>
<dbReference type="PANTHER" id="PTHR43004:SF21">
    <property type="entry name" value="FAD-BINDING DOMAIN-CONTAINING PROTEIN-RELATED"/>
    <property type="match status" value="1"/>
</dbReference>
<dbReference type="OrthoDB" id="8670884at2"/>
<accession>A0A2P2GSQ5</accession>
<keyword evidence="6" id="KW-1185">Reference proteome</keyword>
<keyword evidence="5" id="KW-0560">Oxidoreductase</keyword>
<dbReference type="InterPro" id="IPR002938">
    <property type="entry name" value="FAD-bd"/>
</dbReference>
<evidence type="ECO:0000313" key="5">
    <source>
        <dbReference type="EMBL" id="KKZ74526.1"/>
    </source>
</evidence>
<dbReference type="GO" id="GO:0016709">
    <property type="term" value="F:oxidoreductase activity, acting on paired donors, with incorporation or reduction of molecular oxygen, NAD(P)H as one donor, and incorporation of one atom of oxygen"/>
    <property type="evidence" value="ECO:0007669"/>
    <property type="project" value="UniProtKB-ARBA"/>
</dbReference>
<dbReference type="AlphaFoldDB" id="A0A2P2GSQ5"/>
<reference evidence="5 6" key="1">
    <citation type="submission" date="2015-05" db="EMBL/GenBank/DDBJ databases">
        <title>Draft Genome assembly of Streptomyces showdoensis.</title>
        <authorList>
            <person name="Thapa K.K."/>
            <person name="Metsa-Ketela M."/>
        </authorList>
    </citation>
    <scope>NUCLEOTIDE SEQUENCE [LARGE SCALE GENOMIC DNA]</scope>
    <source>
        <strain evidence="5 6">ATCC 15227</strain>
    </source>
</reference>
<dbReference type="EMBL" id="LAQS01000008">
    <property type="protein sequence ID" value="KKZ74526.1"/>
    <property type="molecule type" value="Genomic_DNA"/>
</dbReference>
<sequence length="550" mass="59938">MDNVPVVVVGAGPVGMMAALELAHHGVACVLAEQNAGPTVHPKMEFTNPRTMEHHARLGVADDIRKAGVPAEYPFDVLWSTGLDAERLAVWRQPSVAEKWRLIRESEDGGQPSQPYQRVSQADLEPVLLDHCRRHPLIDVRNLWRFESLEQDADGVTSTFRDLAGDTTRTVRSAYVAACDGAGSSIRRAVGIALTNGGIADGEGGEVHDLPAAYSVTFRSSDSESLFRHGYFWHYFTNRYVLISLDEAGTWAFHSLRQEDFDPPPADPAAWIRSQLDVDLDIDEVHVTSRWTPKYLIADGYRSGRVFLAGDAAHQMFPSGSHGMNTGAGDAVDLGWKLAAVLNGWGGSRLLDSYEAERRPVGLRNMAMSRRHLDVHFQFMRLGAEGATPAEQGRFLAAQPGENTYEGIYLDYRYAGSPVVWPDGTDEPPADPLRYVPSTWPGARPPSLVLDDGEQLFDRFGREFTLVDTVGGGAADALLAAAAEAGLPVTHLVAEDGRVRELWDCGLALVRPDQHIAWRGDRSPADPAAVIDRVRGAAGEDPPPKAAANS</sequence>
<feature type="domain" description="FAD-binding" evidence="4">
    <location>
        <begin position="4"/>
        <end position="366"/>
    </location>
</feature>
<dbReference type="Gene3D" id="3.30.9.10">
    <property type="entry name" value="D-Amino Acid Oxidase, subunit A, domain 2"/>
    <property type="match status" value="1"/>
</dbReference>
<feature type="region of interest" description="Disordered" evidence="3">
    <location>
        <begin position="529"/>
        <end position="550"/>
    </location>
</feature>
<evidence type="ECO:0000256" key="1">
    <source>
        <dbReference type="ARBA" id="ARBA00022630"/>
    </source>
</evidence>
<dbReference type="Gene3D" id="3.50.50.60">
    <property type="entry name" value="FAD/NAD(P)-binding domain"/>
    <property type="match status" value="1"/>
</dbReference>
<name>A0A2P2GSQ5_STREW</name>
<keyword evidence="2" id="KW-0274">FAD</keyword>
<protein>
    <submittedName>
        <fullName evidence="5">Monooxygenase</fullName>
    </submittedName>
</protein>
<dbReference type="RefSeq" id="WP_046906734.1">
    <property type="nucleotide sequence ID" value="NZ_BAAAXG010000027.1"/>
</dbReference>
<dbReference type="Pfam" id="PF01494">
    <property type="entry name" value="FAD_binding_3"/>
    <property type="match status" value="1"/>
</dbReference>
<evidence type="ECO:0000256" key="3">
    <source>
        <dbReference type="SAM" id="MobiDB-lite"/>
    </source>
</evidence>
<keyword evidence="5" id="KW-0503">Monooxygenase</keyword>
<evidence type="ECO:0000313" key="6">
    <source>
        <dbReference type="Proteomes" id="UP000265325"/>
    </source>
</evidence>
<keyword evidence="1" id="KW-0285">Flavoprotein</keyword>
<dbReference type="NCBIfam" id="NF004780">
    <property type="entry name" value="PRK06126.1"/>
    <property type="match status" value="1"/>
</dbReference>
<dbReference type="Pfam" id="PF21274">
    <property type="entry name" value="Rng_hyd_C"/>
    <property type="match status" value="1"/>
</dbReference>
<dbReference type="GO" id="GO:0071949">
    <property type="term" value="F:FAD binding"/>
    <property type="evidence" value="ECO:0007669"/>
    <property type="project" value="InterPro"/>
</dbReference>
<proteinExistence type="predicted"/>